<evidence type="ECO:0000256" key="1">
    <source>
        <dbReference type="SAM" id="MobiDB-lite"/>
    </source>
</evidence>
<evidence type="ECO:0000313" key="2">
    <source>
        <dbReference type="EMBL" id="GBP07582.1"/>
    </source>
</evidence>
<dbReference type="AlphaFoldDB" id="A0A4C1SZE8"/>
<keyword evidence="3" id="KW-1185">Reference proteome</keyword>
<feature type="compositionally biased region" description="Polar residues" evidence="1">
    <location>
        <begin position="112"/>
        <end position="125"/>
    </location>
</feature>
<sequence>MCFDTISPNTESKKEACVISKQMLGKELPYLSCRYYILEILLRAVFDTNMRTTAGTHPAILNRFHNVTLDRQRKIQHCISDSQIQKPLNSRSNFNRVESKLTERHPRDAATQCRTAYNSRSHSSR</sequence>
<comment type="caution">
    <text evidence="2">The sequence shown here is derived from an EMBL/GenBank/DDBJ whole genome shotgun (WGS) entry which is preliminary data.</text>
</comment>
<proteinExistence type="predicted"/>
<organism evidence="2 3">
    <name type="scientific">Eumeta variegata</name>
    <name type="common">Bagworm moth</name>
    <name type="synonym">Eumeta japonica</name>
    <dbReference type="NCBI Taxonomy" id="151549"/>
    <lineage>
        <taxon>Eukaryota</taxon>
        <taxon>Metazoa</taxon>
        <taxon>Ecdysozoa</taxon>
        <taxon>Arthropoda</taxon>
        <taxon>Hexapoda</taxon>
        <taxon>Insecta</taxon>
        <taxon>Pterygota</taxon>
        <taxon>Neoptera</taxon>
        <taxon>Endopterygota</taxon>
        <taxon>Lepidoptera</taxon>
        <taxon>Glossata</taxon>
        <taxon>Ditrysia</taxon>
        <taxon>Tineoidea</taxon>
        <taxon>Psychidae</taxon>
        <taxon>Oiketicinae</taxon>
        <taxon>Eumeta</taxon>
    </lineage>
</organism>
<accession>A0A4C1SZE8</accession>
<feature type="region of interest" description="Disordered" evidence="1">
    <location>
        <begin position="99"/>
        <end position="125"/>
    </location>
</feature>
<feature type="compositionally biased region" description="Basic and acidic residues" evidence="1">
    <location>
        <begin position="99"/>
        <end position="108"/>
    </location>
</feature>
<dbReference type="EMBL" id="BGZK01008238">
    <property type="protein sequence ID" value="GBP07582.1"/>
    <property type="molecule type" value="Genomic_DNA"/>
</dbReference>
<evidence type="ECO:0000313" key="3">
    <source>
        <dbReference type="Proteomes" id="UP000299102"/>
    </source>
</evidence>
<gene>
    <name evidence="2" type="ORF">EVAR_71656_1</name>
</gene>
<protein>
    <submittedName>
        <fullName evidence="2">Uncharacterized protein</fullName>
    </submittedName>
</protein>
<dbReference type="Proteomes" id="UP000299102">
    <property type="component" value="Unassembled WGS sequence"/>
</dbReference>
<reference evidence="2 3" key="1">
    <citation type="journal article" date="2019" name="Commun. Biol.">
        <title>The bagworm genome reveals a unique fibroin gene that provides high tensile strength.</title>
        <authorList>
            <person name="Kono N."/>
            <person name="Nakamura H."/>
            <person name="Ohtoshi R."/>
            <person name="Tomita M."/>
            <person name="Numata K."/>
            <person name="Arakawa K."/>
        </authorList>
    </citation>
    <scope>NUCLEOTIDE SEQUENCE [LARGE SCALE GENOMIC DNA]</scope>
</reference>
<name>A0A4C1SZE8_EUMVA</name>